<evidence type="ECO:0000256" key="6">
    <source>
        <dbReference type="ARBA" id="ARBA00023163"/>
    </source>
</evidence>
<evidence type="ECO:0000313" key="11">
    <source>
        <dbReference type="EMBL" id="KAJ1699312.1"/>
    </source>
</evidence>
<keyword evidence="5" id="KW-0010">Activator</keyword>
<dbReference type="InterPro" id="IPR046830">
    <property type="entry name" value="Calmod_bind_M"/>
</dbReference>
<dbReference type="Pfam" id="PF20451">
    <property type="entry name" value="Calmod_bind_M"/>
    <property type="match status" value="1"/>
</dbReference>
<gene>
    <name evidence="11" type="ORF">LUZ63_007824</name>
</gene>
<evidence type="ECO:0000256" key="2">
    <source>
        <dbReference type="ARBA" id="ARBA00007214"/>
    </source>
</evidence>
<dbReference type="GO" id="GO:0005516">
    <property type="term" value="F:calmodulin binding"/>
    <property type="evidence" value="ECO:0007669"/>
    <property type="project" value="InterPro"/>
</dbReference>
<accession>A0A9Q0HUS2</accession>
<sequence>MDLKRALDSEADGEQDLLVQDSKRRKAVVNSVKEAMGARYMQLNLPKIEPFLRKVIQEEVQNALIRHAHVTQRYPLQIKAGSPRHQYQLCFKTELPQTLFTNSPIKSQNNQPVQICLTDTIVNQVVTSSPLSSARVEIVVLDGDFNSDERTSWTEIEFAESIVREREGKRPLLSGEVEIKLAGGVGYVTDIAFTDNSSWRRNRRFRLGARVFVSSGGTEERVQEGVSSSFMVKDHRGESYKKHHPPALLDDVWRLEKIGKDGVFHRRLADCHISTVQDFLRRLVIDPEGLRSLLGSGMSNKMWEATIEHARECNLDYNKIYSYCSDEGIVLLLNCIYEPVGSIFGNSYCSLAELTLTQKAIVDRSRQECYKYPEKVIELNQEQAKNVQLPVDASNFVMTNLDQSSTPGMSFALPHTTTDIIEDLSRITGPIPAQSPKAPVQFSSVSGSGLGASSVSGTGGLLYPGTRGENKNMLGCYSELDTLSSCADSIFLGSF</sequence>
<dbReference type="PANTHER" id="PTHR31713">
    <property type="entry name" value="OS02G0177800 PROTEIN"/>
    <property type="match status" value="1"/>
</dbReference>
<dbReference type="Proteomes" id="UP001151287">
    <property type="component" value="Unassembled WGS sequence"/>
</dbReference>
<evidence type="ECO:0000259" key="8">
    <source>
        <dbReference type="Pfam" id="PF07887"/>
    </source>
</evidence>
<dbReference type="AlphaFoldDB" id="A0A9Q0HUS2"/>
<evidence type="ECO:0000256" key="1">
    <source>
        <dbReference type="ARBA" id="ARBA00004123"/>
    </source>
</evidence>
<keyword evidence="3" id="KW-0805">Transcription regulation</keyword>
<protein>
    <submittedName>
        <fullName evidence="11">Uncharacterized protein</fullName>
    </submittedName>
</protein>
<proteinExistence type="inferred from homology"/>
<keyword evidence="6" id="KW-0804">Transcription</keyword>
<name>A0A9Q0HUS2_9POAL</name>
<dbReference type="OrthoDB" id="748178at2759"/>
<evidence type="ECO:0000259" key="9">
    <source>
        <dbReference type="Pfam" id="PF20451"/>
    </source>
</evidence>
<feature type="domain" description="Calmodulin binding protein-like N-terminal" evidence="8">
    <location>
        <begin position="87"/>
        <end position="235"/>
    </location>
</feature>
<organism evidence="11 12">
    <name type="scientific">Rhynchospora breviuscula</name>
    <dbReference type="NCBI Taxonomy" id="2022672"/>
    <lineage>
        <taxon>Eukaryota</taxon>
        <taxon>Viridiplantae</taxon>
        <taxon>Streptophyta</taxon>
        <taxon>Embryophyta</taxon>
        <taxon>Tracheophyta</taxon>
        <taxon>Spermatophyta</taxon>
        <taxon>Magnoliopsida</taxon>
        <taxon>Liliopsida</taxon>
        <taxon>Poales</taxon>
        <taxon>Cyperaceae</taxon>
        <taxon>Cyperoideae</taxon>
        <taxon>Rhynchosporeae</taxon>
        <taxon>Rhynchospora</taxon>
    </lineage>
</organism>
<keyword evidence="7" id="KW-0539">Nucleus</keyword>
<dbReference type="InterPro" id="IPR012416">
    <property type="entry name" value="CBP60"/>
</dbReference>
<comment type="caution">
    <text evidence="11">The sequence shown here is derived from an EMBL/GenBank/DDBJ whole genome shotgun (WGS) entry which is preliminary data.</text>
</comment>
<dbReference type="GO" id="GO:0080142">
    <property type="term" value="P:regulation of salicylic acid biosynthetic process"/>
    <property type="evidence" value="ECO:0007669"/>
    <property type="project" value="TreeGrafter"/>
</dbReference>
<evidence type="ECO:0000256" key="7">
    <source>
        <dbReference type="ARBA" id="ARBA00023242"/>
    </source>
</evidence>
<evidence type="ECO:0000313" key="12">
    <source>
        <dbReference type="Proteomes" id="UP001151287"/>
    </source>
</evidence>
<comment type="similarity">
    <text evidence="2">Belongs to the plant ACBP60 protein family.</text>
</comment>
<dbReference type="EMBL" id="JAMQYH010000002">
    <property type="protein sequence ID" value="KAJ1699312.1"/>
    <property type="molecule type" value="Genomic_DNA"/>
</dbReference>
<dbReference type="InterPro" id="IPR046829">
    <property type="entry name" value="Calmod_bind_C"/>
</dbReference>
<keyword evidence="12" id="KW-1185">Reference proteome</keyword>
<feature type="domain" description="Calmodulin binding protein central" evidence="9">
    <location>
        <begin position="248"/>
        <end position="313"/>
    </location>
</feature>
<feature type="domain" description="Calmodulin binding protein C-terminal" evidence="10">
    <location>
        <begin position="319"/>
        <end position="378"/>
    </location>
</feature>
<dbReference type="Pfam" id="PF07887">
    <property type="entry name" value="Calmodulin_bind"/>
    <property type="match status" value="1"/>
</dbReference>
<dbReference type="GO" id="GO:0003700">
    <property type="term" value="F:DNA-binding transcription factor activity"/>
    <property type="evidence" value="ECO:0007669"/>
    <property type="project" value="TreeGrafter"/>
</dbReference>
<reference evidence="11" key="1">
    <citation type="journal article" date="2022" name="Cell">
        <title>Repeat-based holocentromeres influence genome architecture and karyotype evolution.</title>
        <authorList>
            <person name="Hofstatter P.G."/>
            <person name="Thangavel G."/>
            <person name="Lux T."/>
            <person name="Neumann P."/>
            <person name="Vondrak T."/>
            <person name="Novak P."/>
            <person name="Zhang M."/>
            <person name="Costa L."/>
            <person name="Castellani M."/>
            <person name="Scott A."/>
            <person name="Toegelov H."/>
            <person name="Fuchs J."/>
            <person name="Mata-Sucre Y."/>
            <person name="Dias Y."/>
            <person name="Vanzela A.L.L."/>
            <person name="Huettel B."/>
            <person name="Almeida C.C.S."/>
            <person name="Simkova H."/>
            <person name="Souza G."/>
            <person name="Pedrosa-Harand A."/>
            <person name="Macas J."/>
            <person name="Mayer K.F.X."/>
            <person name="Houben A."/>
            <person name="Marques A."/>
        </authorList>
    </citation>
    <scope>NUCLEOTIDE SEQUENCE</scope>
    <source>
        <strain evidence="11">RhyBre1mFocal</strain>
    </source>
</reference>
<dbReference type="GO" id="GO:0043565">
    <property type="term" value="F:sequence-specific DNA binding"/>
    <property type="evidence" value="ECO:0007669"/>
    <property type="project" value="TreeGrafter"/>
</dbReference>
<dbReference type="InterPro" id="IPR046831">
    <property type="entry name" value="Calmodulin_bind_N"/>
</dbReference>
<dbReference type="GO" id="GO:0005634">
    <property type="term" value="C:nucleus"/>
    <property type="evidence" value="ECO:0007669"/>
    <property type="project" value="UniProtKB-SubCell"/>
</dbReference>
<comment type="subcellular location">
    <subcellularLocation>
        <location evidence="1">Nucleus</location>
    </subcellularLocation>
</comment>
<dbReference type="Pfam" id="PF20452">
    <property type="entry name" value="Calmod_bind_C"/>
    <property type="match status" value="1"/>
</dbReference>
<evidence type="ECO:0000256" key="5">
    <source>
        <dbReference type="ARBA" id="ARBA00023159"/>
    </source>
</evidence>
<evidence type="ECO:0000256" key="4">
    <source>
        <dbReference type="ARBA" id="ARBA00023125"/>
    </source>
</evidence>
<dbReference type="PANTHER" id="PTHR31713:SF43">
    <property type="entry name" value="CALMODULIN-BINDING PROTEIN 60 G"/>
    <property type="match status" value="1"/>
</dbReference>
<keyword evidence="4" id="KW-0238">DNA-binding</keyword>
<evidence type="ECO:0000256" key="3">
    <source>
        <dbReference type="ARBA" id="ARBA00023015"/>
    </source>
</evidence>
<evidence type="ECO:0000259" key="10">
    <source>
        <dbReference type="Pfam" id="PF20452"/>
    </source>
</evidence>